<evidence type="ECO:0000313" key="4">
    <source>
        <dbReference type="EMBL" id="TDL76048.1"/>
    </source>
</evidence>
<feature type="modified residue" description="4-aspartylphosphate" evidence="2">
    <location>
        <position position="73"/>
    </location>
</feature>
<proteinExistence type="predicted"/>
<dbReference type="SMART" id="SM00448">
    <property type="entry name" value="REC"/>
    <property type="match status" value="1"/>
</dbReference>
<evidence type="ECO:0000256" key="2">
    <source>
        <dbReference type="PROSITE-ProRule" id="PRU00169"/>
    </source>
</evidence>
<evidence type="ECO:0000313" key="5">
    <source>
        <dbReference type="Proteomes" id="UP000295701"/>
    </source>
</evidence>
<protein>
    <submittedName>
        <fullName evidence="4">Response regulator</fullName>
    </submittedName>
</protein>
<evidence type="ECO:0000259" key="3">
    <source>
        <dbReference type="PROSITE" id="PS50110"/>
    </source>
</evidence>
<dbReference type="GO" id="GO:0000160">
    <property type="term" value="P:phosphorelay signal transduction system"/>
    <property type="evidence" value="ECO:0007669"/>
    <property type="project" value="InterPro"/>
</dbReference>
<dbReference type="PANTHER" id="PTHR44591:SF3">
    <property type="entry name" value="RESPONSE REGULATORY DOMAIN-CONTAINING PROTEIN"/>
    <property type="match status" value="1"/>
</dbReference>
<accession>A0A4R6A292</accession>
<sequence length="240" mass="24825">MQTDSTGFTLVRRATADRPLLGQTILLVEDSRFAGETMRLMCLSGGARIRRADSLRAATRHLMTYRPSVIVADLGLPDGSGRTLIEAVTGAGGDGPVVLAVSGDPALEPEAMAAGAHGFLAKPIGSIAAFQAAILAHLPADERPRGPRPLPEDRIAVEPGMLDEDLALLADLLDGRPAPAMLGYAVSFARGLGRSCGDAALAAAADALSHALADGRPHGGEFAALVQLVARRTGRDRLAV</sequence>
<organism evidence="4 5">
    <name type="scientific">Palleronia sediminis</name>
    <dbReference type="NCBI Taxonomy" id="2547833"/>
    <lineage>
        <taxon>Bacteria</taxon>
        <taxon>Pseudomonadati</taxon>
        <taxon>Pseudomonadota</taxon>
        <taxon>Alphaproteobacteria</taxon>
        <taxon>Rhodobacterales</taxon>
        <taxon>Roseobacteraceae</taxon>
        <taxon>Palleronia</taxon>
    </lineage>
</organism>
<keyword evidence="5" id="KW-1185">Reference proteome</keyword>
<dbReference type="InterPro" id="IPR001789">
    <property type="entry name" value="Sig_transdc_resp-reg_receiver"/>
</dbReference>
<keyword evidence="1 2" id="KW-0597">Phosphoprotein</keyword>
<dbReference type="PANTHER" id="PTHR44591">
    <property type="entry name" value="STRESS RESPONSE REGULATOR PROTEIN 1"/>
    <property type="match status" value="1"/>
</dbReference>
<dbReference type="RefSeq" id="WP_133397829.1">
    <property type="nucleotide sequence ID" value="NZ_SNAA01000019.1"/>
</dbReference>
<dbReference type="Pfam" id="PF00072">
    <property type="entry name" value="Response_reg"/>
    <property type="match status" value="1"/>
</dbReference>
<dbReference type="EMBL" id="SNAA01000019">
    <property type="protein sequence ID" value="TDL76048.1"/>
    <property type="molecule type" value="Genomic_DNA"/>
</dbReference>
<comment type="caution">
    <text evidence="4">The sequence shown here is derived from an EMBL/GenBank/DDBJ whole genome shotgun (WGS) entry which is preliminary data.</text>
</comment>
<dbReference type="CDD" id="cd00156">
    <property type="entry name" value="REC"/>
    <property type="match status" value="1"/>
</dbReference>
<feature type="domain" description="Response regulatory" evidence="3">
    <location>
        <begin position="24"/>
        <end position="137"/>
    </location>
</feature>
<name>A0A4R6A292_9RHOB</name>
<dbReference type="InterPro" id="IPR011006">
    <property type="entry name" value="CheY-like_superfamily"/>
</dbReference>
<dbReference type="InterPro" id="IPR050595">
    <property type="entry name" value="Bact_response_regulator"/>
</dbReference>
<dbReference type="Gene3D" id="3.40.50.2300">
    <property type="match status" value="1"/>
</dbReference>
<dbReference type="Proteomes" id="UP000295701">
    <property type="component" value="Unassembled WGS sequence"/>
</dbReference>
<evidence type="ECO:0000256" key="1">
    <source>
        <dbReference type="ARBA" id="ARBA00022553"/>
    </source>
</evidence>
<dbReference type="OrthoDB" id="7831674at2"/>
<dbReference type="PROSITE" id="PS50110">
    <property type="entry name" value="RESPONSE_REGULATORY"/>
    <property type="match status" value="1"/>
</dbReference>
<dbReference type="AlphaFoldDB" id="A0A4R6A292"/>
<reference evidence="4 5" key="1">
    <citation type="submission" date="2019-03" db="EMBL/GenBank/DDBJ databases">
        <title>Primorskyibacter sp. SS33 isolated from sediments.</title>
        <authorList>
            <person name="Xunke S."/>
        </authorList>
    </citation>
    <scope>NUCLEOTIDE SEQUENCE [LARGE SCALE GENOMIC DNA]</scope>
    <source>
        <strain evidence="4 5">SS33</strain>
    </source>
</reference>
<gene>
    <name evidence="4" type="ORF">E2L08_14565</name>
</gene>
<dbReference type="SUPFAM" id="SSF52172">
    <property type="entry name" value="CheY-like"/>
    <property type="match status" value="1"/>
</dbReference>